<gene>
    <name evidence="3" type="ORF">IC627_10785</name>
    <name evidence="2" type="ORF">PDPUS_1_01003</name>
</gene>
<name>A0A1V1VA15_PHODP</name>
<dbReference type="Proteomes" id="UP000516656">
    <property type="component" value="Chromosome 1"/>
</dbReference>
<evidence type="ECO:0000313" key="2">
    <source>
        <dbReference type="EMBL" id="BAX52377.1"/>
    </source>
</evidence>
<dbReference type="RefSeq" id="WP_165761764.1">
    <property type="nucleotide sequence ID" value="NZ_AP018045.1"/>
</dbReference>
<evidence type="ECO:0000313" key="4">
    <source>
        <dbReference type="Proteomes" id="UP000218676"/>
    </source>
</evidence>
<dbReference type="EMBL" id="CP061854">
    <property type="protein sequence ID" value="QOD55794.1"/>
    <property type="molecule type" value="Genomic_DNA"/>
</dbReference>
<feature type="transmembrane region" description="Helical" evidence="1">
    <location>
        <begin position="34"/>
        <end position="50"/>
    </location>
</feature>
<accession>A0A1V1VA15</accession>
<dbReference type="Proteomes" id="UP000218676">
    <property type="component" value="Chromosome 1"/>
</dbReference>
<keyword evidence="1" id="KW-1133">Transmembrane helix</keyword>
<evidence type="ECO:0000313" key="5">
    <source>
        <dbReference type="Proteomes" id="UP000516656"/>
    </source>
</evidence>
<reference evidence="2" key="1">
    <citation type="journal article" date="2017" name="Genome Announc.">
        <title>Whole-Genome Sequence of Photobacterium damselae subsp. piscicida Strain 91-197, Isolated from Hybrid Striped Bass (Morone sp.) in the United States.</title>
        <authorList>
            <person name="Teru Y."/>
            <person name="Hikima J."/>
            <person name="Kono T."/>
            <person name="Sakai M."/>
            <person name="Takano T."/>
            <person name="Hawke J.P."/>
            <person name="Takeyama H."/>
            <person name="Aoki T."/>
        </authorList>
    </citation>
    <scope>NUCLEOTIDE SEQUENCE</scope>
    <source>
        <strain evidence="2">91-197</strain>
    </source>
</reference>
<evidence type="ECO:0000313" key="3">
    <source>
        <dbReference type="EMBL" id="QOD55794.1"/>
    </source>
</evidence>
<dbReference type="AlphaFoldDB" id="A0A1V1VA15"/>
<protein>
    <submittedName>
        <fullName evidence="3">Uncharacterized protein</fullName>
    </submittedName>
</protein>
<evidence type="ECO:0000256" key="1">
    <source>
        <dbReference type="SAM" id="Phobius"/>
    </source>
</evidence>
<reference evidence="4" key="2">
    <citation type="submission" date="2017-05" db="EMBL/GenBank/DDBJ databases">
        <title>Whole genome sequence of fish pathogenic bacteria, Photobacterium damselae subsp. piscicida, strain 91-197, isolated from hybrid striped bass (Morone sp.) in USA.</title>
        <authorList>
            <person name="Teru Y."/>
            <person name="Hikima J."/>
            <person name="Kono T."/>
            <person name="Sakai M."/>
            <person name="Takano T."/>
            <person name="Hawke J.P."/>
            <person name="Takeyama H."/>
            <person name="Aoki T."/>
        </authorList>
    </citation>
    <scope>NUCLEOTIDE SEQUENCE [LARGE SCALE GENOMIC DNA]</scope>
    <source>
        <strain evidence="4">91-197</strain>
    </source>
</reference>
<keyword evidence="1" id="KW-0472">Membrane</keyword>
<proteinExistence type="predicted"/>
<sequence length="51" mass="5705">MDEKSGSILPMTFSVADKEFDANFDQVCMNLDRMVWLTIGGGLLLLLSSFF</sequence>
<reference evidence="3 5" key="3">
    <citation type="submission" date="2020-09" db="EMBL/GenBank/DDBJ databases">
        <title>Complete, closed and curated genome sequences of Photobacterium damselae subsp. piscicida isolates from Australia indicate localised evolution and additional plasmid-borne pathogenicity mechanisms.</title>
        <authorList>
            <person name="Baseggio L."/>
            <person name="Silayeva O."/>
            <person name="Buller N."/>
            <person name="Landos M."/>
            <person name="Engelstaedter J."/>
            <person name="Barnes A.C."/>
        </authorList>
    </citation>
    <scope>NUCLEOTIDE SEQUENCE [LARGE SCALE GENOMIC DNA]</scope>
    <source>
        <strain evidence="3 5">AS-16-0540-1</strain>
    </source>
</reference>
<organism evidence="3 5">
    <name type="scientific">Photobacterium damsela subsp. piscicida</name>
    <name type="common">Pasteurella piscicida</name>
    <dbReference type="NCBI Taxonomy" id="38294"/>
    <lineage>
        <taxon>Bacteria</taxon>
        <taxon>Pseudomonadati</taxon>
        <taxon>Pseudomonadota</taxon>
        <taxon>Gammaproteobacteria</taxon>
        <taxon>Vibrionales</taxon>
        <taxon>Vibrionaceae</taxon>
        <taxon>Photobacterium</taxon>
    </lineage>
</organism>
<dbReference type="EMBL" id="AP018045">
    <property type="protein sequence ID" value="BAX52377.1"/>
    <property type="molecule type" value="Genomic_DNA"/>
</dbReference>
<keyword evidence="1" id="KW-0812">Transmembrane</keyword>